<accession>A0A8S1JUT5</accession>
<name>A0A8S1JUT5_PARPR</name>
<gene>
    <name evidence="1" type="ORF">PPRIM_AZ9-3.1.T0100324</name>
    <name evidence="2" type="ORF">PPRIM_AZ9-3.1.T0100325</name>
</gene>
<reference evidence="1" key="1">
    <citation type="submission" date="2021-01" db="EMBL/GenBank/DDBJ databases">
        <authorList>
            <consortium name="Genoscope - CEA"/>
            <person name="William W."/>
        </authorList>
    </citation>
    <scope>NUCLEOTIDE SEQUENCE</scope>
</reference>
<evidence type="ECO:0000313" key="3">
    <source>
        <dbReference type="Proteomes" id="UP000688137"/>
    </source>
</evidence>
<dbReference type="AlphaFoldDB" id="A0A8S1JUT5"/>
<dbReference type="EMBL" id="CAJJDM010000007">
    <property type="protein sequence ID" value="CAD8046382.1"/>
    <property type="molecule type" value="Genomic_DNA"/>
</dbReference>
<protein>
    <submittedName>
        <fullName evidence="1">Uncharacterized protein</fullName>
    </submittedName>
</protein>
<evidence type="ECO:0000313" key="2">
    <source>
        <dbReference type="EMBL" id="CAD8046384.1"/>
    </source>
</evidence>
<proteinExistence type="predicted"/>
<comment type="caution">
    <text evidence="1">The sequence shown here is derived from an EMBL/GenBank/DDBJ whole genome shotgun (WGS) entry which is preliminary data.</text>
</comment>
<dbReference type="OMA" id="QRASDYK"/>
<sequence>MKINERFQYQSKQEEINLDKEASDIAQRIMEKVRQRSTAKSDQKELASQYLRASDYKARQLFKDNQIEIRRQSEKVTKGTSQQIGRKEEIFVPEFKISKDNKPYDLARLENQLRMEDIKTPNKIPLQLNGQGFKDAHQKTVKINNYESMGFQEQKNVKWIQIMNEQTQPSNCQIHQLSSKRLSSPKRNHLKLESNYQTKSQLYLKTTQLQTPISVQNKQSDIASQLLGSLKNQNRNYVEQISKR</sequence>
<organism evidence="1 3">
    <name type="scientific">Paramecium primaurelia</name>
    <dbReference type="NCBI Taxonomy" id="5886"/>
    <lineage>
        <taxon>Eukaryota</taxon>
        <taxon>Sar</taxon>
        <taxon>Alveolata</taxon>
        <taxon>Ciliophora</taxon>
        <taxon>Intramacronucleata</taxon>
        <taxon>Oligohymenophorea</taxon>
        <taxon>Peniculida</taxon>
        <taxon>Parameciidae</taxon>
        <taxon>Paramecium</taxon>
    </lineage>
</organism>
<dbReference type="EMBL" id="CAJJDM010000007">
    <property type="protein sequence ID" value="CAD8046384.1"/>
    <property type="molecule type" value="Genomic_DNA"/>
</dbReference>
<keyword evidence="3" id="KW-1185">Reference proteome</keyword>
<evidence type="ECO:0000313" key="1">
    <source>
        <dbReference type="EMBL" id="CAD8046382.1"/>
    </source>
</evidence>
<dbReference type="Proteomes" id="UP000688137">
    <property type="component" value="Unassembled WGS sequence"/>
</dbReference>